<dbReference type="Pfam" id="PF14416">
    <property type="entry name" value="PMR5N"/>
    <property type="match status" value="1"/>
</dbReference>
<keyword evidence="1" id="KW-0732">Signal</keyword>
<proteinExistence type="predicted"/>
<protein>
    <recommendedName>
        <fullName evidence="2">Trichome birefringence-like N-terminal domain-containing protein</fullName>
    </recommendedName>
</protein>
<gene>
    <name evidence="3" type="ORF">OIU84_014753</name>
</gene>
<feature type="domain" description="Trichome birefringence-like N-terminal" evidence="2">
    <location>
        <begin position="29"/>
        <end position="78"/>
    </location>
</feature>
<name>A0AAD6JEG2_9ROSI</name>
<dbReference type="PANTHER" id="PTHR32285:SF149">
    <property type="entry name" value="TRICHOME BIREFRINGENCE-LIKE N-TERMINAL DOMAIN-CONTAINING PROTEIN"/>
    <property type="match status" value="1"/>
</dbReference>
<dbReference type="InterPro" id="IPR029962">
    <property type="entry name" value="TBL"/>
</dbReference>
<dbReference type="Proteomes" id="UP001162972">
    <property type="component" value="Chromosome 4"/>
</dbReference>
<dbReference type="EMBL" id="JAPFFJ010000018">
    <property type="protein sequence ID" value="KAJ6402709.1"/>
    <property type="molecule type" value="Genomic_DNA"/>
</dbReference>
<comment type="caution">
    <text evidence="3">The sequence shown here is derived from an EMBL/GenBank/DDBJ whole genome shotgun (WGS) entry which is preliminary data.</text>
</comment>
<evidence type="ECO:0000256" key="1">
    <source>
        <dbReference type="SAM" id="SignalP"/>
    </source>
</evidence>
<feature type="signal peptide" evidence="1">
    <location>
        <begin position="1"/>
        <end position="25"/>
    </location>
</feature>
<evidence type="ECO:0000313" key="4">
    <source>
        <dbReference type="Proteomes" id="UP001162972"/>
    </source>
</evidence>
<evidence type="ECO:0000259" key="2">
    <source>
        <dbReference type="Pfam" id="PF14416"/>
    </source>
</evidence>
<evidence type="ECO:0000313" key="3">
    <source>
        <dbReference type="EMBL" id="KAJ6402709.1"/>
    </source>
</evidence>
<organism evidence="3 4">
    <name type="scientific">Salix udensis</name>
    <dbReference type="NCBI Taxonomy" id="889485"/>
    <lineage>
        <taxon>Eukaryota</taxon>
        <taxon>Viridiplantae</taxon>
        <taxon>Streptophyta</taxon>
        <taxon>Embryophyta</taxon>
        <taxon>Tracheophyta</taxon>
        <taxon>Spermatophyta</taxon>
        <taxon>Magnoliopsida</taxon>
        <taxon>eudicotyledons</taxon>
        <taxon>Gunneridae</taxon>
        <taxon>Pentapetalae</taxon>
        <taxon>rosids</taxon>
        <taxon>fabids</taxon>
        <taxon>Malpighiales</taxon>
        <taxon>Salicaceae</taxon>
        <taxon>Saliceae</taxon>
        <taxon>Salix</taxon>
    </lineage>
</organism>
<keyword evidence="4" id="KW-1185">Reference proteome</keyword>
<dbReference type="AlphaFoldDB" id="A0AAD6JEG2"/>
<dbReference type="PANTHER" id="PTHR32285">
    <property type="entry name" value="PROTEIN TRICHOME BIREFRINGENCE-LIKE 9-RELATED"/>
    <property type="match status" value="1"/>
</dbReference>
<accession>A0AAD6JEG2</accession>
<sequence>MDVGSSAIRAALLFVSLAVHHGGVATGGGCDLYKGIWVRDEAYPLYDPSRCPFIEKEFDCQMNGRPDSDYLKYRWQPDPRCQFPSWWSLYNLHAST</sequence>
<dbReference type="GO" id="GO:0016413">
    <property type="term" value="F:O-acetyltransferase activity"/>
    <property type="evidence" value="ECO:0007669"/>
    <property type="project" value="InterPro"/>
</dbReference>
<dbReference type="GO" id="GO:0005794">
    <property type="term" value="C:Golgi apparatus"/>
    <property type="evidence" value="ECO:0007669"/>
    <property type="project" value="TreeGrafter"/>
</dbReference>
<dbReference type="InterPro" id="IPR025846">
    <property type="entry name" value="TBL_N"/>
</dbReference>
<feature type="chain" id="PRO_5042042820" description="Trichome birefringence-like N-terminal domain-containing protein" evidence="1">
    <location>
        <begin position="26"/>
        <end position="96"/>
    </location>
</feature>
<reference evidence="3 4" key="1">
    <citation type="journal article" date="2023" name="Int. J. Mol. Sci.">
        <title>De Novo Assembly and Annotation of 11 Diverse Shrub Willow (Salix) Genomes Reveals Novel Gene Organization in Sex-Linked Regions.</title>
        <authorList>
            <person name="Hyden B."/>
            <person name="Feng K."/>
            <person name="Yates T.B."/>
            <person name="Jawdy S."/>
            <person name="Cereghino C."/>
            <person name="Smart L.B."/>
            <person name="Muchero W."/>
        </authorList>
    </citation>
    <scope>NUCLEOTIDE SEQUENCE [LARGE SCALE GENOMIC DNA]</scope>
    <source>
        <tissue evidence="3">Shoot tip</tissue>
    </source>
</reference>